<evidence type="ECO:0000313" key="2">
    <source>
        <dbReference type="Proteomes" id="UP000887572"/>
    </source>
</evidence>
<evidence type="ECO:0000313" key="3">
    <source>
        <dbReference type="WBParaSite" id="Gr19_v10_g5978.t1"/>
    </source>
</evidence>
<sequence>MKLRTILILLIIGQCLLSASFVEALLRCKNRRNFNEKEPNERYHCGDADQYCFSAVCKTYDAEEPEYYVFGCDTESRDNKNCFAAIKNLPNIEKFSPQKWNCSCWYREKGQSYSNEEAIPAWALNPTTPYPDLPIDPTTPYPDLPIEPSCALKSAHNSFLTNIQQAQRERAAFCGLPFPVASSSFCLVFT</sequence>
<reference evidence="3" key="1">
    <citation type="submission" date="2022-11" db="UniProtKB">
        <authorList>
            <consortium name="WormBaseParasite"/>
        </authorList>
    </citation>
    <scope>IDENTIFICATION</scope>
</reference>
<accession>A0A914I1C5</accession>
<keyword evidence="1" id="KW-0732">Signal</keyword>
<protein>
    <submittedName>
        <fullName evidence="3">Uncharacterized protein</fullName>
    </submittedName>
</protein>
<organism evidence="2 3">
    <name type="scientific">Globodera rostochiensis</name>
    <name type="common">Golden nematode worm</name>
    <name type="synonym">Heterodera rostochiensis</name>
    <dbReference type="NCBI Taxonomy" id="31243"/>
    <lineage>
        <taxon>Eukaryota</taxon>
        <taxon>Metazoa</taxon>
        <taxon>Ecdysozoa</taxon>
        <taxon>Nematoda</taxon>
        <taxon>Chromadorea</taxon>
        <taxon>Rhabditida</taxon>
        <taxon>Tylenchina</taxon>
        <taxon>Tylenchomorpha</taxon>
        <taxon>Tylenchoidea</taxon>
        <taxon>Heteroderidae</taxon>
        <taxon>Heteroderinae</taxon>
        <taxon>Globodera</taxon>
    </lineage>
</organism>
<dbReference type="Proteomes" id="UP000887572">
    <property type="component" value="Unplaced"/>
</dbReference>
<evidence type="ECO:0000256" key="1">
    <source>
        <dbReference type="SAM" id="SignalP"/>
    </source>
</evidence>
<proteinExistence type="predicted"/>
<dbReference type="WBParaSite" id="Gr19_v10_g5978.t1">
    <property type="protein sequence ID" value="Gr19_v10_g5978.t1"/>
    <property type="gene ID" value="Gr19_v10_g5978"/>
</dbReference>
<feature type="chain" id="PRO_5036949435" evidence="1">
    <location>
        <begin position="25"/>
        <end position="190"/>
    </location>
</feature>
<dbReference type="AlphaFoldDB" id="A0A914I1C5"/>
<name>A0A914I1C5_GLORO</name>
<keyword evidence="2" id="KW-1185">Reference proteome</keyword>
<feature type="signal peptide" evidence="1">
    <location>
        <begin position="1"/>
        <end position="24"/>
    </location>
</feature>